<reference evidence="7" key="1">
    <citation type="journal article" date="2021" name="Nat. Commun.">
        <title>Genetic determinants of endophytism in the Arabidopsis root mycobiome.</title>
        <authorList>
            <person name="Mesny F."/>
            <person name="Miyauchi S."/>
            <person name="Thiergart T."/>
            <person name="Pickel B."/>
            <person name="Atanasova L."/>
            <person name="Karlsson M."/>
            <person name="Huettel B."/>
            <person name="Barry K.W."/>
            <person name="Haridas S."/>
            <person name="Chen C."/>
            <person name="Bauer D."/>
            <person name="Andreopoulos W."/>
            <person name="Pangilinan J."/>
            <person name="LaButti K."/>
            <person name="Riley R."/>
            <person name="Lipzen A."/>
            <person name="Clum A."/>
            <person name="Drula E."/>
            <person name="Henrissat B."/>
            <person name="Kohler A."/>
            <person name="Grigoriev I.V."/>
            <person name="Martin F.M."/>
            <person name="Hacquard S."/>
        </authorList>
    </citation>
    <scope>NUCLEOTIDE SEQUENCE</scope>
    <source>
        <strain evidence="7">MPI-SDFR-AT-0120</strain>
    </source>
</reference>
<keyword evidence="2" id="KW-0456">Lyase</keyword>
<dbReference type="EMBL" id="JAGMVJ010000018">
    <property type="protein sequence ID" value="KAH7077139.1"/>
    <property type="molecule type" value="Genomic_DNA"/>
</dbReference>
<evidence type="ECO:0000313" key="7">
    <source>
        <dbReference type="EMBL" id="KAH7077139.1"/>
    </source>
</evidence>
<dbReference type="GO" id="GO:0003839">
    <property type="term" value="F:gamma-glutamylcyclotransferase activity"/>
    <property type="evidence" value="ECO:0007669"/>
    <property type="project" value="UniProtKB-EC"/>
</dbReference>
<evidence type="ECO:0000256" key="4">
    <source>
        <dbReference type="PIRSR" id="PIRSR617939-2"/>
    </source>
</evidence>
<feature type="region of interest" description="Disordered" evidence="5">
    <location>
        <begin position="1"/>
        <end position="25"/>
    </location>
</feature>
<dbReference type="PANTHER" id="PTHR12935">
    <property type="entry name" value="GAMMA-GLUTAMYLCYCLOTRANSFERASE"/>
    <property type="match status" value="1"/>
</dbReference>
<sequence length="409" mass="46177">MTLPFERHQHQPNRPNHAEPEQEEAGPFYLRLIERLQSRGGHRNAHKRVFGRLPETSQDRLDGSLNDVPFDTDKLVAASPSTIQEKEKTVLYLAYGSNLCNETFRGRRGIRPLSQVNVLVPSLRLTFDLPGIPYAEPCFANTARRVPDAPVSHNDSLRGDDYHKDRWHKGLVGVVYEVTMSDYAHIIATEGGGSSYKDILVDCHVLPFADTVPTIPTSKPFKAHTLFAPMVNSDRTMCCATERVSRPDPSYAQPSARYLKLITDGAIECDLPAEYQEYLHDIRPYTITSKKQLMGKALFLSIWMPFVLLIFALSKQLQDDKGRAPKWFAPFSAMVFKGMWTSYDGAFKKVFGEGERTVGDEALEKRVDKPIGVRDVEEEGLLEEAFVRLDKQAMSTGDSLTERSERNLV</sequence>
<name>A0A8K0VU95_9PLEO</name>
<feature type="transmembrane region" description="Helical" evidence="6">
    <location>
        <begin position="293"/>
        <end position="313"/>
    </location>
</feature>
<dbReference type="Gene3D" id="3.10.490.10">
    <property type="entry name" value="Gamma-glutamyl cyclotransferase-like"/>
    <property type="match status" value="1"/>
</dbReference>
<feature type="binding site" evidence="4">
    <location>
        <position position="258"/>
    </location>
    <ligand>
        <name>substrate</name>
    </ligand>
</feature>
<dbReference type="Proteomes" id="UP000813461">
    <property type="component" value="Unassembled WGS sequence"/>
</dbReference>
<proteinExistence type="predicted"/>
<evidence type="ECO:0000313" key="8">
    <source>
        <dbReference type="Proteomes" id="UP000813461"/>
    </source>
</evidence>
<feature type="binding site" evidence="4">
    <location>
        <begin position="92"/>
        <end position="97"/>
    </location>
    <ligand>
        <name>substrate</name>
    </ligand>
</feature>
<keyword evidence="8" id="KW-1185">Reference proteome</keyword>
<dbReference type="InterPro" id="IPR017939">
    <property type="entry name" value="G-Glutamylcylcotransferase"/>
</dbReference>
<organism evidence="7 8">
    <name type="scientific">Paraphoma chrysanthemicola</name>
    <dbReference type="NCBI Taxonomy" id="798071"/>
    <lineage>
        <taxon>Eukaryota</taxon>
        <taxon>Fungi</taxon>
        <taxon>Dikarya</taxon>
        <taxon>Ascomycota</taxon>
        <taxon>Pezizomycotina</taxon>
        <taxon>Dothideomycetes</taxon>
        <taxon>Pleosporomycetidae</taxon>
        <taxon>Pleosporales</taxon>
        <taxon>Pleosporineae</taxon>
        <taxon>Phaeosphaeriaceae</taxon>
        <taxon>Paraphoma</taxon>
    </lineage>
</organism>
<evidence type="ECO:0000256" key="2">
    <source>
        <dbReference type="ARBA" id="ARBA00023239"/>
    </source>
</evidence>
<keyword evidence="6" id="KW-1133">Transmembrane helix</keyword>
<keyword evidence="6" id="KW-0472">Membrane</keyword>
<evidence type="ECO:0000256" key="6">
    <source>
        <dbReference type="SAM" id="Phobius"/>
    </source>
</evidence>
<dbReference type="EC" id="4.3.2.9" evidence="1"/>
<evidence type="ECO:0000256" key="5">
    <source>
        <dbReference type="SAM" id="MobiDB-lite"/>
    </source>
</evidence>
<comment type="caution">
    <text evidence="7">The sequence shown here is derived from an EMBL/GenBank/DDBJ whole genome shotgun (WGS) entry which is preliminary data.</text>
</comment>
<evidence type="ECO:0000256" key="3">
    <source>
        <dbReference type="PIRSR" id="PIRSR617939-1"/>
    </source>
</evidence>
<accession>A0A8K0VU95</accession>
<dbReference type="OrthoDB" id="2017317at2759"/>
<keyword evidence="6" id="KW-0812">Transmembrane</keyword>
<dbReference type="PANTHER" id="PTHR12935:SF0">
    <property type="entry name" value="GAMMA-GLUTAMYLCYCLOTRANSFERASE"/>
    <property type="match status" value="1"/>
</dbReference>
<gene>
    <name evidence="7" type="ORF">FB567DRAFT_534611</name>
</gene>
<evidence type="ECO:0000256" key="1">
    <source>
        <dbReference type="ARBA" id="ARBA00012346"/>
    </source>
</evidence>
<protein>
    <recommendedName>
        <fullName evidence="1">gamma-glutamylcyclotransferase</fullName>
        <ecNumber evidence="1">4.3.2.9</ecNumber>
    </recommendedName>
</protein>
<feature type="active site" description="Proton acceptor" evidence="3">
    <location>
        <position position="190"/>
    </location>
</feature>
<dbReference type="AlphaFoldDB" id="A0A8K0VU95"/>